<evidence type="ECO:0000256" key="15">
    <source>
        <dbReference type="SAM" id="SignalP"/>
    </source>
</evidence>
<dbReference type="GO" id="GO:0005789">
    <property type="term" value="C:endoplasmic reticulum membrane"/>
    <property type="evidence" value="ECO:0007669"/>
    <property type="project" value="UniProtKB-SubCell"/>
</dbReference>
<evidence type="ECO:0000256" key="10">
    <source>
        <dbReference type="ARBA" id="ARBA00022989"/>
    </source>
</evidence>
<dbReference type="STRING" id="1095629.A0A0C9Y5V7"/>
<gene>
    <name evidence="16" type="ORF">K443DRAFT_344213</name>
</gene>
<sequence>MSSLYLTFCVVCITVLKELNAIVDEPYMDEPFHVPQAQAYCSGDFMRWDPKITTPPGLYLLSVILKRLFLFKCSLPMLRLTTLLTLLALPIALTRLLCYHKRERPPGSLLSPMPESVVLSLFPIAWFFGFLYYTEVPSLLFVVWTVVAASNNRHWLAALLGLISCAYRQTNIVWVLYAYASSQLMFLRFRRPGPGAELLPKLHDPFALSAQLGDLGKCLRSVPWILLDILPSFVPYTLVLASFGAFVVWNGGIVLGDKSNHIPSLHIPQLYYFIAFSTFFGWPVLISGPGGAPSLFRGVWSRMLGTKLRSLFSVLVCLAMGITVKFLTIHHPFLLSDNRHYTFYVWRRIYMFHPLAPYALIPIYLACAWAWFLRVGREQTLLQTLILPVFVIPTLLPTPLLEPRYFLIPYILMRSQVTFIPSWGLVIEGLWYGIVNGVTMSVFLYRAREGVGRFMW</sequence>
<keyword evidence="8 14" id="KW-0812">Transmembrane</keyword>
<evidence type="ECO:0000256" key="1">
    <source>
        <dbReference type="ARBA" id="ARBA00004477"/>
    </source>
</evidence>
<evidence type="ECO:0000256" key="12">
    <source>
        <dbReference type="ARBA" id="ARBA00044727"/>
    </source>
</evidence>
<feature type="signal peptide" evidence="15">
    <location>
        <begin position="1"/>
        <end position="21"/>
    </location>
</feature>
<comment type="pathway">
    <text evidence="2">Protein modification; protein glycosylation.</text>
</comment>
<reference evidence="16 17" key="1">
    <citation type="submission" date="2014-04" db="EMBL/GenBank/DDBJ databases">
        <authorList>
            <consortium name="DOE Joint Genome Institute"/>
            <person name="Kuo A."/>
            <person name="Kohler A."/>
            <person name="Nagy L.G."/>
            <person name="Floudas D."/>
            <person name="Copeland A."/>
            <person name="Barry K.W."/>
            <person name="Cichocki N."/>
            <person name="Veneault-Fourrey C."/>
            <person name="LaButti K."/>
            <person name="Lindquist E.A."/>
            <person name="Lipzen A."/>
            <person name="Lundell T."/>
            <person name="Morin E."/>
            <person name="Murat C."/>
            <person name="Sun H."/>
            <person name="Tunlid A."/>
            <person name="Henrissat B."/>
            <person name="Grigoriev I.V."/>
            <person name="Hibbett D.S."/>
            <person name="Martin F."/>
            <person name="Nordberg H.P."/>
            <person name="Cantor M.N."/>
            <person name="Hua S.X."/>
        </authorList>
    </citation>
    <scope>NUCLEOTIDE SEQUENCE [LARGE SCALE GENOMIC DNA]</scope>
    <source>
        <strain evidence="16 17">LaAM-08-1</strain>
    </source>
</reference>
<keyword evidence="9" id="KW-0256">Endoplasmic reticulum</keyword>
<proteinExistence type="inferred from homology"/>
<comment type="function">
    <text evidence="12">Dol-P-Glc:Glc(2)Man(9)GlcNAc(2)-PP-Dol alpha-1,2-glucosyltransferase that operates in the biosynthetic pathway of dolichol-linked oligosaccharides, the glycan precursors employed in protein asparagine (N)-glycosylation. The assembly of dolichol-linked oligosaccharides begins on the cytosolic side of the endoplasmic reticulum membrane and finishes in its lumen. The sequential addition of sugars to dolichol pyrophosphate produces dolichol-linked oligosaccharides containing fourteen sugars, including two GlcNAcs, nine mannoses and three glucoses. Once assembled, the oligosaccharide is transferred from the lipid to nascent proteins by oligosaccharyltransferases. In the lumen of the endoplasmic reticulum, adds the third and last glucose residue from dolichyl phosphate glucose (Dol-P-Glc) onto the lipid-linked oligosaccharide intermediate Glc(2)Man(9)GlcNAc(2)-PP-Dol to produce Glc(3)Man(9)GlcNAc(2)-PP-Dol.</text>
</comment>
<dbReference type="Pfam" id="PF04922">
    <property type="entry name" value="DIE2_ALG10"/>
    <property type="match status" value="1"/>
</dbReference>
<keyword evidence="15" id="KW-0732">Signal</keyword>
<feature type="transmembrane region" description="Helical" evidence="14">
    <location>
        <begin position="154"/>
        <end position="180"/>
    </location>
</feature>
<dbReference type="OrthoDB" id="4769at2759"/>
<feature type="transmembrane region" description="Helical" evidence="14">
    <location>
        <begin position="225"/>
        <end position="249"/>
    </location>
</feature>
<reference evidence="17" key="2">
    <citation type="submission" date="2015-01" db="EMBL/GenBank/DDBJ databases">
        <title>Evolutionary Origins and Diversification of the Mycorrhizal Mutualists.</title>
        <authorList>
            <consortium name="DOE Joint Genome Institute"/>
            <consortium name="Mycorrhizal Genomics Consortium"/>
            <person name="Kohler A."/>
            <person name="Kuo A."/>
            <person name="Nagy L.G."/>
            <person name="Floudas D."/>
            <person name="Copeland A."/>
            <person name="Barry K.W."/>
            <person name="Cichocki N."/>
            <person name="Veneault-Fourrey C."/>
            <person name="LaButti K."/>
            <person name="Lindquist E.A."/>
            <person name="Lipzen A."/>
            <person name="Lundell T."/>
            <person name="Morin E."/>
            <person name="Murat C."/>
            <person name="Riley R."/>
            <person name="Ohm R."/>
            <person name="Sun H."/>
            <person name="Tunlid A."/>
            <person name="Henrissat B."/>
            <person name="Grigoriev I.V."/>
            <person name="Hibbett D.S."/>
            <person name="Martin F."/>
        </authorList>
    </citation>
    <scope>NUCLEOTIDE SEQUENCE [LARGE SCALE GENOMIC DNA]</scope>
    <source>
        <strain evidence="17">LaAM-08-1</strain>
    </source>
</reference>
<dbReference type="EC" id="2.4.1.256" evidence="4 14"/>
<protein>
    <recommendedName>
        <fullName evidence="5 14">Dol-P-Glc:Glc(2)Man(9)GlcNAc(2)-PP-Dol alpha-1,2-glucosyltransferase</fullName>
        <ecNumber evidence="4 14">2.4.1.256</ecNumber>
    </recommendedName>
</protein>
<comment type="subcellular location">
    <subcellularLocation>
        <location evidence="1">Endoplasmic reticulum membrane</location>
        <topology evidence="1">Multi-pass membrane protein</topology>
    </subcellularLocation>
</comment>
<evidence type="ECO:0000313" key="17">
    <source>
        <dbReference type="Proteomes" id="UP000054477"/>
    </source>
</evidence>
<evidence type="ECO:0000256" key="5">
    <source>
        <dbReference type="ARBA" id="ARBA00018512"/>
    </source>
</evidence>
<feature type="transmembrane region" description="Helical" evidence="14">
    <location>
        <begin position="311"/>
        <end position="335"/>
    </location>
</feature>
<feature type="transmembrane region" description="Helical" evidence="14">
    <location>
        <begin position="117"/>
        <end position="134"/>
    </location>
</feature>
<evidence type="ECO:0000256" key="11">
    <source>
        <dbReference type="ARBA" id="ARBA00023136"/>
    </source>
</evidence>
<dbReference type="InterPro" id="IPR016900">
    <property type="entry name" value="Alg10"/>
</dbReference>
<keyword evidence="11 14" id="KW-0472">Membrane</keyword>
<dbReference type="GO" id="GO:0006488">
    <property type="term" value="P:dolichol-linked oligosaccharide biosynthetic process"/>
    <property type="evidence" value="ECO:0007669"/>
    <property type="project" value="UniProtKB-UniRule"/>
</dbReference>
<feature type="chain" id="PRO_5002206112" description="Dol-P-Glc:Glc(2)Man(9)GlcNAc(2)-PP-Dol alpha-1,2-glucosyltransferase" evidence="15">
    <location>
        <begin position="22"/>
        <end position="456"/>
    </location>
</feature>
<accession>A0A0C9Y5V7</accession>
<evidence type="ECO:0000256" key="13">
    <source>
        <dbReference type="ARBA" id="ARBA00048064"/>
    </source>
</evidence>
<feature type="transmembrane region" description="Helical" evidence="14">
    <location>
        <begin position="355"/>
        <end position="373"/>
    </location>
</feature>
<dbReference type="HOGENOM" id="CLU_017053_1_0_1"/>
<keyword evidence="6 14" id="KW-0328">Glycosyltransferase</keyword>
<comment type="catalytic activity">
    <reaction evidence="13">
        <text>an alpha-D-Glc-(1-&gt;3)-alpha-D-Glc-(1-&gt;3)-alpha-D-Man-(1-&gt;2)-alpha-D-Man-(1-&gt;2)-alpha-D-Man-(1-&gt;3)-[alpha-D-Man-(1-&gt;2)-alpha-D-Man-(1-&gt;3)-[alpha-D-Man-(1-&gt;2)-alpha-D-Man-(1-&gt;6)]-alpha-D-Man-(1-&gt;6)]-beta-D-Man-(1-&gt;4)-beta-D-GlcNAc-(1-&gt;4)-alpha-D-GlcNAc-diphospho-di-trans,poly-cis-dolichol + a di-trans,poly-cis-dolichyl beta-D-glucosyl phosphate = a alpha-D-Glc-(1-&gt;2)-alpha-D-Glc-(1-&gt;3)-alpha-D-Glc-(1-&gt;3)-alpha-D-Man-(1-&gt;2)-alpha-D-Man-(1-&gt;2)-alpha-D-Man-(1-&gt;3)-[alpha-D-Man-(1-&gt;2)-alpha-D-Man-(1-&gt;3)-[alpha-D-Man-(1-&gt;2)-alpha-D-Man-(1-&gt;6)]-alpha-D-Man-(1-&gt;6)]-beta-D-Man-(1-&gt;4)-beta-D-GlcNAc-(1-&gt;4)-alpha-D-GlcNAc-diphospho-di-trans,poly-cis-dolichol + a di-trans,poly-cis-dolichyl phosphate + H(+)</text>
        <dbReference type="Rhea" id="RHEA:29543"/>
        <dbReference type="Rhea" id="RHEA-COMP:19498"/>
        <dbReference type="Rhea" id="RHEA-COMP:19502"/>
        <dbReference type="Rhea" id="RHEA-COMP:19512"/>
        <dbReference type="Rhea" id="RHEA-COMP:19522"/>
        <dbReference type="ChEBI" id="CHEBI:15378"/>
        <dbReference type="ChEBI" id="CHEBI:57525"/>
        <dbReference type="ChEBI" id="CHEBI:57683"/>
        <dbReference type="ChEBI" id="CHEBI:132522"/>
        <dbReference type="ChEBI" id="CHEBI:132523"/>
        <dbReference type="EC" id="2.4.1.256"/>
    </reaction>
    <physiologicalReaction direction="left-to-right" evidence="13">
        <dbReference type="Rhea" id="RHEA:29544"/>
    </physiologicalReaction>
</comment>
<name>A0A0C9Y5V7_9AGAR</name>
<dbReference type="PANTHER" id="PTHR12989">
    <property type="entry name" value="ALPHA-1,2-GLUCOSYLTRANSFERASE ALG10"/>
    <property type="match status" value="1"/>
</dbReference>
<comment type="caution">
    <text evidence="14">Lacks conserved residue(s) required for the propagation of feature annotation.</text>
</comment>
<evidence type="ECO:0000256" key="14">
    <source>
        <dbReference type="PIRNR" id="PIRNR028810"/>
    </source>
</evidence>
<evidence type="ECO:0000256" key="9">
    <source>
        <dbReference type="ARBA" id="ARBA00022824"/>
    </source>
</evidence>
<organism evidence="16 17">
    <name type="scientific">Laccaria amethystina LaAM-08-1</name>
    <dbReference type="NCBI Taxonomy" id="1095629"/>
    <lineage>
        <taxon>Eukaryota</taxon>
        <taxon>Fungi</taxon>
        <taxon>Dikarya</taxon>
        <taxon>Basidiomycota</taxon>
        <taxon>Agaricomycotina</taxon>
        <taxon>Agaricomycetes</taxon>
        <taxon>Agaricomycetidae</taxon>
        <taxon>Agaricales</taxon>
        <taxon>Agaricineae</taxon>
        <taxon>Hydnangiaceae</taxon>
        <taxon>Laccaria</taxon>
    </lineage>
</organism>
<evidence type="ECO:0000256" key="7">
    <source>
        <dbReference type="ARBA" id="ARBA00022679"/>
    </source>
</evidence>
<dbReference type="PIRSF" id="PIRSF028810">
    <property type="entry name" value="Alpha1_2_glucosyltferase_Alg10"/>
    <property type="match status" value="1"/>
</dbReference>
<feature type="transmembrane region" description="Helical" evidence="14">
    <location>
        <begin position="77"/>
        <end position="97"/>
    </location>
</feature>
<evidence type="ECO:0000256" key="2">
    <source>
        <dbReference type="ARBA" id="ARBA00004922"/>
    </source>
</evidence>
<dbReference type="Proteomes" id="UP000054477">
    <property type="component" value="Unassembled WGS sequence"/>
</dbReference>
<dbReference type="GO" id="GO:0106073">
    <property type="term" value="F:dolichyl pyrophosphate Glc2Man9GlcNAc2 alpha-1,2-glucosyltransferase activity"/>
    <property type="evidence" value="ECO:0007669"/>
    <property type="project" value="UniProtKB-UniRule"/>
</dbReference>
<dbReference type="AlphaFoldDB" id="A0A0C9Y5V7"/>
<keyword evidence="17" id="KW-1185">Reference proteome</keyword>
<evidence type="ECO:0000256" key="4">
    <source>
        <dbReference type="ARBA" id="ARBA00011967"/>
    </source>
</evidence>
<dbReference type="EMBL" id="KN838559">
    <property type="protein sequence ID" value="KIK05532.1"/>
    <property type="molecule type" value="Genomic_DNA"/>
</dbReference>
<evidence type="ECO:0000256" key="6">
    <source>
        <dbReference type="ARBA" id="ARBA00022676"/>
    </source>
</evidence>
<feature type="transmembrane region" description="Helical" evidence="14">
    <location>
        <begin position="380"/>
        <end position="400"/>
    </location>
</feature>
<feature type="transmembrane region" description="Helical" evidence="14">
    <location>
        <begin position="269"/>
        <end position="290"/>
    </location>
</feature>
<keyword evidence="10 14" id="KW-1133">Transmembrane helix</keyword>
<dbReference type="PANTHER" id="PTHR12989:SF10">
    <property type="entry name" value="DOL-P-GLC:GLC(2)MAN(9)GLCNAC(2)-PP-DOL ALPHA-1,2-GLUCOSYLTRANSFERASE-RELATED"/>
    <property type="match status" value="1"/>
</dbReference>
<evidence type="ECO:0000256" key="3">
    <source>
        <dbReference type="ARBA" id="ARBA00010600"/>
    </source>
</evidence>
<evidence type="ECO:0000256" key="8">
    <source>
        <dbReference type="ARBA" id="ARBA00022692"/>
    </source>
</evidence>
<evidence type="ECO:0000313" key="16">
    <source>
        <dbReference type="EMBL" id="KIK05532.1"/>
    </source>
</evidence>
<comment type="similarity">
    <text evidence="3 14">Belongs to the ALG10 glucosyltransferase family.</text>
</comment>
<keyword evidence="7 16" id="KW-0808">Transferase</keyword>
<feature type="transmembrane region" description="Helical" evidence="14">
    <location>
        <begin position="420"/>
        <end position="445"/>
    </location>
</feature>